<proteinExistence type="predicted"/>
<organism evidence="1 2">
    <name type="scientific">Pluteus cervinus</name>
    <dbReference type="NCBI Taxonomy" id="181527"/>
    <lineage>
        <taxon>Eukaryota</taxon>
        <taxon>Fungi</taxon>
        <taxon>Dikarya</taxon>
        <taxon>Basidiomycota</taxon>
        <taxon>Agaricomycotina</taxon>
        <taxon>Agaricomycetes</taxon>
        <taxon>Agaricomycetidae</taxon>
        <taxon>Agaricales</taxon>
        <taxon>Pluteineae</taxon>
        <taxon>Pluteaceae</taxon>
        <taxon>Pluteus</taxon>
    </lineage>
</organism>
<protein>
    <submittedName>
        <fullName evidence="1">Uncharacterized protein</fullName>
    </submittedName>
</protein>
<keyword evidence="2" id="KW-1185">Reference proteome</keyword>
<evidence type="ECO:0000313" key="1">
    <source>
        <dbReference type="EMBL" id="TFK60628.1"/>
    </source>
</evidence>
<name>A0ACD3A4M4_9AGAR</name>
<sequence length="521" mass="58074">MLLLLLFFSLLGSRAFPIEGGPETTPTMAHTIVWGIEARSDCAGMAERTMLSIVRSCLLTIAACVYRAIHQNIPDPEAGWWKRQAIRAKIAFYALVAPEAVIWWAMRQWIGAKEVAGQVNRVKPELKWTRTHGHFAQMGGFERLDNRRVLHPHMLVKLLKNGQIDVEELARVSTKRINDSSKGDILSKGIVALQTTWFVFECLARLHQGLALLELEVVTLGFAVLNTLTYAFWWHKPLNVLCPIHLRILPPPEAVTTPPPVSGSTTTSNNPPPTFPGQVVNFASAEENAPLLDSVVEVREKRGADGVVQVAWQTVVEGIESVLGSVITVWEWIGAVAEDIKKDVKKDVWGTVWTRLIKGPFLAVAWPLVELVGDNEVHDDATHVSTFYGMDFSDGKWLVVLLSSCFVGMIFGAIHFLSWHSTFPTHTQLLLWRISSIVLVAEPFCLALAEVLAKIFGVRDVSFGSWEEVLVSSLFILCQVFGPLAYILARLCLLFLAFRALHNPPPIAFQTIPWTTYIPHL</sequence>
<gene>
    <name evidence="1" type="ORF">BDN72DRAFT_506950</name>
</gene>
<dbReference type="EMBL" id="ML208751">
    <property type="protein sequence ID" value="TFK60628.1"/>
    <property type="molecule type" value="Genomic_DNA"/>
</dbReference>
<accession>A0ACD3A4M4</accession>
<reference evidence="1 2" key="1">
    <citation type="journal article" date="2019" name="Nat. Ecol. Evol.">
        <title>Megaphylogeny resolves global patterns of mushroom evolution.</title>
        <authorList>
            <person name="Varga T."/>
            <person name="Krizsan K."/>
            <person name="Foldi C."/>
            <person name="Dima B."/>
            <person name="Sanchez-Garcia M."/>
            <person name="Sanchez-Ramirez S."/>
            <person name="Szollosi G.J."/>
            <person name="Szarkandi J.G."/>
            <person name="Papp V."/>
            <person name="Albert L."/>
            <person name="Andreopoulos W."/>
            <person name="Angelini C."/>
            <person name="Antonin V."/>
            <person name="Barry K.W."/>
            <person name="Bougher N.L."/>
            <person name="Buchanan P."/>
            <person name="Buyck B."/>
            <person name="Bense V."/>
            <person name="Catcheside P."/>
            <person name="Chovatia M."/>
            <person name="Cooper J."/>
            <person name="Damon W."/>
            <person name="Desjardin D."/>
            <person name="Finy P."/>
            <person name="Geml J."/>
            <person name="Haridas S."/>
            <person name="Hughes K."/>
            <person name="Justo A."/>
            <person name="Karasinski D."/>
            <person name="Kautmanova I."/>
            <person name="Kiss B."/>
            <person name="Kocsube S."/>
            <person name="Kotiranta H."/>
            <person name="LaButti K.M."/>
            <person name="Lechner B.E."/>
            <person name="Liimatainen K."/>
            <person name="Lipzen A."/>
            <person name="Lukacs Z."/>
            <person name="Mihaltcheva S."/>
            <person name="Morgado L.N."/>
            <person name="Niskanen T."/>
            <person name="Noordeloos M.E."/>
            <person name="Ohm R.A."/>
            <person name="Ortiz-Santana B."/>
            <person name="Ovrebo C."/>
            <person name="Racz N."/>
            <person name="Riley R."/>
            <person name="Savchenko A."/>
            <person name="Shiryaev A."/>
            <person name="Soop K."/>
            <person name="Spirin V."/>
            <person name="Szebenyi C."/>
            <person name="Tomsovsky M."/>
            <person name="Tulloss R.E."/>
            <person name="Uehling J."/>
            <person name="Grigoriev I.V."/>
            <person name="Vagvolgyi C."/>
            <person name="Papp T."/>
            <person name="Martin F.M."/>
            <person name="Miettinen O."/>
            <person name="Hibbett D.S."/>
            <person name="Nagy L.G."/>
        </authorList>
    </citation>
    <scope>NUCLEOTIDE SEQUENCE [LARGE SCALE GENOMIC DNA]</scope>
    <source>
        <strain evidence="1 2">NL-1719</strain>
    </source>
</reference>
<dbReference type="Proteomes" id="UP000308600">
    <property type="component" value="Unassembled WGS sequence"/>
</dbReference>
<evidence type="ECO:0000313" key="2">
    <source>
        <dbReference type="Proteomes" id="UP000308600"/>
    </source>
</evidence>